<dbReference type="InterPro" id="IPR046960">
    <property type="entry name" value="PPR_At4g14850-like_plant"/>
</dbReference>
<protein>
    <submittedName>
        <fullName evidence="3">Pentatricopeptide repeat-containing protein</fullName>
    </submittedName>
</protein>
<feature type="repeat" description="PPR" evidence="2">
    <location>
        <begin position="22"/>
        <end position="56"/>
    </location>
</feature>
<evidence type="ECO:0000256" key="1">
    <source>
        <dbReference type="ARBA" id="ARBA00022737"/>
    </source>
</evidence>
<sequence>MQAKCGSLEKAICVFNGMRKIDIPTWNSMIVACGVHGSRDGAISLFNNMFTSGVKPDSLTLGLLCGGGVTKVWFRRVSSNFHLMSSRFGCEEEVKHYGCMVDLFGRTGKLENVIKVPFRFRVNLSKTGGDCPQGCP</sequence>
<gene>
    <name evidence="3" type="ORF">Adt_44074</name>
</gene>
<proteinExistence type="predicted"/>
<accession>A0ABD1P9U4</accession>
<name>A0ABD1P9U4_9LAMI</name>
<reference evidence="4" key="1">
    <citation type="submission" date="2024-07" db="EMBL/GenBank/DDBJ databases">
        <title>Two chromosome-level genome assemblies of Korean endemic species Abeliophyllum distichum and Forsythia ovata (Oleaceae).</title>
        <authorList>
            <person name="Jang H."/>
        </authorList>
    </citation>
    <scope>NUCLEOTIDE SEQUENCE [LARGE SCALE GENOMIC DNA]</scope>
</reference>
<dbReference type="PROSITE" id="PS51257">
    <property type="entry name" value="PROKAR_LIPOPROTEIN"/>
    <property type="match status" value="1"/>
</dbReference>
<dbReference type="PROSITE" id="PS51375">
    <property type="entry name" value="PPR"/>
    <property type="match status" value="1"/>
</dbReference>
<dbReference type="Pfam" id="PF13041">
    <property type="entry name" value="PPR_2"/>
    <property type="match status" value="1"/>
</dbReference>
<dbReference type="EMBL" id="JBFOLK010000014">
    <property type="protein sequence ID" value="KAL2460654.1"/>
    <property type="molecule type" value="Genomic_DNA"/>
</dbReference>
<dbReference type="InterPro" id="IPR011990">
    <property type="entry name" value="TPR-like_helical_dom_sf"/>
</dbReference>
<keyword evidence="4" id="KW-1185">Reference proteome</keyword>
<evidence type="ECO:0000256" key="2">
    <source>
        <dbReference type="PROSITE-ProRule" id="PRU00708"/>
    </source>
</evidence>
<dbReference type="PANTHER" id="PTHR47926">
    <property type="entry name" value="PENTATRICOPEPTIDE REPEAT-CONTAINING PROTEIN"/>
    <property type="match status" value="1"/>
</dbReference>
<evidence type="ECO:0000313" key="4">
    <source>
        <dbReference type="Proteomes" id="UP001604336"/>
    </source>
</evidence>
<evidence type="ECO:0000313" key="3">
    <source>
        <dbReference type="EMBL" id="KAL2460654.1"/>
    </source>
</evidence>
<keyword evidence="1" id="KW-0677">Repeat</keyword>
<dbReference type="InterPro" id="IPR002885">
    <property type="entry name" value="PPR_rpt"/>
</dbReference>
<organism evidence="3 4">
    <name type="scientific">Abeliophyllum distichum</name>
    <dbReference type="NCBI Taxonomy" id="126358"/>
    <lineage>
        <taxon>Eukaryota</taxon>
        <taxon>Viridiplantae</taxon>
        <taxon>Streptophyta</taxon>
        <taxon>Embryophyta</taxon>
        <taxon>Tracheophyta</taxon>
        <taxon>Spermatophyta</taxon>
        <taxon>Magnoliopsida</taxon>
        <taxon>eudicotyledons</taxon>
        <taxon>Gunneridae</taxon>
        <taxon>Pentapetalae</taxon>
        <taxon>asterids</taxon>
        <taxon>lamiids</taxon>
        <taxon>Lamiales</taxon>
        <taxon>Oleaceae</taxon>
        <taxon>Forsythieae</taxon>
        <taxon>Abeliophyllum</taxon>
    </lineage>
</organism>
<dbReference type="Gene3D" id="1.25.40.10">
    <property type="entry name" value="Tetratricopeptide repeat domain"/>
    <property type="match status" value="1"/>
</dbReference>
<dbReference type="Pfam" id="PF01535">
    <property type="entry name" value="PPR"/>
    <property type="match status" value="1"/>
</dbReference>
<comment type="caution">
    <text evidence="3">The sequence shown here is derived from an EMBL/GenBank/DDBJ whole genome shotgun (WGS) entry which is preliminary data.</text>
</comment>
<dbReference type="AlphaFoldDB" id="A0ABD1P9U4"/>
<dbReference type="NCBIfam" id="TIGR00756">
    <property type="entry name" value="PPR"/>
    <property type="match status" value="1"/>
</dbReference>
<dbReference type="Proteomes" id="UP001604336">
    <property type="component" value="Unassembled WGS sequence"/>
</dbReference>